<accession>A0A494Y817</accession>
<keyword evidence="3" id="KW-0862">Zinc</keyword>
<organism evidence="5 6">
    <name type="scientific">Pararobbsia silviterrae</name>
    <dbReference type="NCBI Taxonomy" id="1792498"/>
    <lineage>
        <taxon>Bacteria</taxon>
        <taxon>Pseudomonadati</taxon>
        <taxon>Pseudomonadota</taxon>
        <taxon>Betaproteobacteria</taxon>
        <taxon>Burkholderiales</taxon>
        <taxon>Burkholderiaceae</taxon>
        <taxon>Pararobbsia</taxon>
    </lineage>
</organism>
<dbReference type="PANTHER" id="PTHR10907">
    <property type="entry name" value="REGUCALCIN"/>
    <property type="match status" value="1"/>
</dbReference>
<feature type="domain" description="SMP-30/Gluconolactonase/LRE-like region" evidence="4">
    <location>
        <begin position="21"/>
        <end position="263"/>
    </location>
</feature>
<comment type="caution">
    <text evidence="5">The sequence shown here is derived from an EMBL/GenBank/DDBJ whole genome shotgun (WGS) entry which is preliminary data.</text>
</comment>
<sequence>MTSPNIDSMQASVVLDCRQCLGESPVWDARTATLYWANIHDAQVWAWDPSGTAAPRCYPLPERVGAIGLREAGGLVIALASAFALLDLDSGALARIADVPSPAPHTRLNDGRVDPAGRFVCGGMNEQTPQLPNARVYTLERDHRVSATLDGIHCANSTCWSPDGATLYFSDMATRRIDAFDYDVATGAISGRRPFATMQSAGAPDGSVVDAQGYLWNAQWGGAKVVRYRPDGTIDREIALPVSHPTCVAFGGPDLDTLYITTAWFLLDDATRAREPHAGSLFAIKPGVRGLSEARYAG</sequence>
<dbReference type="PRINTS" id="PR01790">
    <property type="entry name" value="SMP30FAMILY"/>
</dbReference>
<evidence type="ECO:0000256" key="3">
    <source>
        <dbReference type="PIRSR" id="PIRSR605511-2"/>
    </source>
</evidence>
<dbReference type="InterPro" id="IPR005511">
    <property type="entry name" value="SMP-30"/>
</dbReference>
<dbReference type="Proteomes" id="UP000270342">
    <property type="component" value="Unassembled WGS sequence"/>
</dbReference>
<dbReference type="EMBL" id="RBZU01000002">
    <property type="protein sequence ID" value="RKP57707.1"/>
    <property type="molecule type" value="Genomic_DNA"/>
</dbReference>
<evidence type="ECO:0000256" key="1">
    <source>
        <dbReference type="ARBA" id="ARBA00008853"/>
    </source>
</evidence>
<feature type="binding site" evidence="3">
    <location>
        <position position="205"/>
    </location>
    <ligand>
        <name>a divalent metal cation</name>
        <dbReference type="ChEBI" id="CHEBI:60240"/>
    </ligand>
</feature>
<feature type="active site" description="Proton donor/acceptor" evidence="2">
    <location>
        <position position="205"/>
    </location>
</feature>
<feature type="binding site" evidence="3">
    <location>
        <position position="156"/>
    </location>
    <ligand>
        <name>a divalent metal cation</name>
        <dbReference type="ChEBI" id="CHEBI:60240"/>
    </ligand>
</feature>
<evidence type="ECO:0000259" key="4">
    <source>
        <dbReference type="Pfam" id="PF08450"/>
    </source>
</evidence>
<reference evidence="5 6" key="1">
    <citation type="submission" date="2018-10" db="EMBL/GenBank/DDBJ databases">
        <title>Robbsia sp. DHC34, isolated from soil.</title>
        <authorList>
            <person name="Gao Z.-H."/>
            <person name="Qiu L.-H."/>
        </authorList>
    </citation>
    <scope>NUCLEOTIDE SEQUENCE [LARGE SCALE GENOMIC DNA]</scope>
    <source>
        <strain evidence="5 6">DHC34</strain>
    </source>
</reference>
<keyword evidence="3" id="KW-0479">Metal-binding</keyword>
<dbReference type="InterPro" id="IPR011042">
    <property type="entry name" value="6-blade_b-propeller_TolB-like"/>
</dbReference>
<dbReference type="Pfam" id="PF08450">
    <property type="entry name" value="SGL"/>
    <property type="match status" value="1"/>
</dbReference>
<evidence type="ECO:0000256" key="2">
    <source>
        <dbReference type="PIRSR" id="PIRSR605511-1"/>
    </source>
</evidence>
<keyword evidence="6" id="KW-1185">Reference proteome</keyword>
<dbReference type="OrthoDB" id="9775406at2"/>
<dbReference type="GO" id="GO:0004341">
    <property type="term" value="F:gluconolactonase activity"/>
    <property type="evidence" value="ECO:0007669"/>
    <property type="project" value="TreeGrafter"/>
</dbReference>
<dbReference type="InterPro" id="IPR013658">
    <property type="entry name" value="SGL"/>
</dbReference>
<dbReference type="PANTHER" id="PTHR10907:SF47">
    <property type="entry name" value="REGUCALCIN"/>
    <property type="match status" value="1"/>
</dbReference>
<feature type="binding site" evidence="3">
    <location>
        <position position="109"/>
    </location>
    <ligand>
        <name>substrate</name>
    </ligand>
</feature>
<protein>
    <submittedName>
        <fullName evidence="5">SMP-30/gluconolactonase/LRE family protein</fullName>
    </submittedName>
</protein>
<dbReference type="GO" id="GO:0005509">
    <property type="term" value="F:calcium ion binding"/>
    <property type="evidence" value="ECO:0007669"/>
    <property type="project" value="TreeGrafter"/>
</dbReference>
<evidence type="ECO:0000313" key="5">
    <source>
        <dbReference type="EMBL" id="RKP57707.1"/>
    </source>
</evidence>
<dbReference type="AlphaFoldDB" id="A0A494Y817"/>
<dbReference type="RefSeq" id="WP_121084949.1">
    <property type="nucleotide sequence ID" value="NZ_RBZU01000002.1"/>
</dbReference>
<comment type="cofactor">
    <cofactor evidence="3">
        <name>Zn(2+)</name>
        <dbReference type="ChEBI" id="CHEBI:29105"/>
    </cofactor>
    <text evidence="3">Binds 1 divalent metal cation per subunit.</text>
</comment>
<name>A0A494Y817_9BURK</name>
<dbReference type="GO" id="GO:0019853">
    <property type="term" value="P:L-ascorbic acid biosynthetic process"/>
    <property type="evidence" value="ECO:0007669"/>
    <property type="project" value="TreeGrafter"/>
</dbReference>
<dbReference type="SUPFAM" id="SSF63829">
    <property type="entry name" value="Calcium-dependent phosphotriesterase"/>
    <property type="match status" value="1"/>
</dbReference>
<gene>
    <name evidence="5" type="ORF">D7S86_07155</name>
</gene>
<comment type="similarity">
    <text evidence="1">Belongs to the SMP-30/CGR1 family.</text>
</comment>
<proteinExistence type="inferred from homology"/>
<dbReference type="Gene3D" id="2.120.10.30">
    <property type="entry name" value="TolB, C-terminal domain"/>
    <property type="match status" value="1"/>
</dbReference>
<evidence type="ECO:0000313" key="6">
    <source>
        <dbReference type="Proteomes" id="UP000270342"/>
    </source>
</evidence>
<feature type="binding site" evidence="3">
    <location>
        <position position="23"/>
    </location>
    <ligand>
        <name>a divalent metal cation</name>
        <dbReference type="ChEBI" id="CHEBI:60240"/>
    </ligand>
</feature>
<feature type="binding site" evidence="3">
    <location>
        <position position="107"/>
    </location>
    <ligand>
        <name>substrate</name>
    </ligand>
</feature>